<dbReference type="GeneID" id="110248792"/>
<dbReference type="RefSeq" id="XP_020911007.1">
    <property type="nucleotide sequence ID" value="XM_021055348.2"/>
</dbReference>
<sequence>MAEVDSNEQQVLEAFKTLRLKARKLGIKDSTLSKVNSVSKLKKPSRAMFFGAILVCALAIVIGCGVLAFKKEVITARMVAHFIADKILDFELEKETCFFPIPEIVLDIFRPPVDCSICKNVSSVDRVRNISPKEFLDKYAYTARPVVIEDGMSNWTAHKYFSFDFFKKIYSPNSPVMKSRDPQCQFFPYKTNFASLEEVFQMPEKDAKMEGKPWYIGWSNCDSEAANVLRKHYKRPYFLPENSESSKTDWIFMGCPGYGAHLHIDQVGNPSWQAQVKGTKKWTLEPPPECAHHCPPRMETIIHPGEIIVLDTNKWFHQTDILKGELSVTIGSEYD</sequence>
<dbReference type="PANTHER" id="PTHR12480:SF19">
    <property type="entry name" value="CUPIN-LIKE DOMAIN-CONTAINING PROTEIN"/>
    <property type="match status" value="1"/>
</dbReference>
<evidence type="ECO:0000313" key="4">
    <source>
        <dbReference type="Proteomes" id="UP000887567"/>
    </source>
</evidence>
<name>A0A913XWP5_EXADI</name>
<keyword evidence="1" id="KW-1133">Transmembrane helix</keyword>
<feature type="transmembrane region" description="Helical" evidence="1">
    <location>
        <begin position="47"/>
        <end position="69"/>
    </location>
</feature>
<dbReference type="Proteomes" id="UP000887567">
    <property type="component" value="Unplaced"/>
</dbReference>
<accession>A0A913XWP5</accession>
<dbReference type="InterPro" id="IPR041667">
    <property type="entry name" value="Cupin_8"/>
</dbReference>
<dbReference type="OMA" id="EPPRECH"/>
<organism evidence="3 4">
    <name type="scientific">Exaiptasia diaphana</name>
    <name type="common">Tropical sea anemone</name>
    <name type="synonym">Aiptasia pulchella</name>
    <dbReference type="NCBI Taxonomy" id="2652724"/>
    <lineage>
        <taxon>Eukaryota</taxon>
        <taxon>Metazoa</taxon>
        <taxon>Cnidaria</taxon>
        <taxon>Anthozoa</taxon>
        <taxon>Hexacorallia</taxon>
        <taxon>Actiniaria</taxon>
        <taxon>Aiptasiidae</taxon>
        <taxon>Exaiptasia</taxon>
    </lineage>
</organism>
<protein>
    <recommendedName>
        <fullName evidence="2">Cupin-like domain-containing protein</fullName>
    </recommendedName>
</protein>
<proteinExistence type="predicted"/>
<dbReference type="AlphaFoldDB" id="A0A913XWP5"/>
<dbReference type="EnsemblMetazoa" id="XM_021055348.2">
    <property type="protein sequence ID" value="XP_020911007.1"/>
    <property type="gene ID" value="LOC110248792"/>
</dbReference>
<dbReference type="SUPFAM" id="SSF51197">
    <property type="entry name" value="Clavaminate synthase-like"/>
    <property type="match status" value="1"/>
</dbReference>
<dbReference type="OrthoDB" id="10063099at2759"/>
<dbReference type="Gene3D" id="2.60.120.650">
    <property type="entry name" value="Cupin"/>
    <property type="match status" value="1"/>
</dbReference>
<dbReference type="PANTHER" id="PTHR12480">
    <property type="entry name" value="ARGININE DEMETHYLASE AND LYSYL-HYDROXYLASE JMJD"/>
    <property type="match status" value="1"/>
</dbReference>
<reference evidence="3" key="1">
    <citation type="submission" date="2022-11" db="UniProtKB">
        <authorList>
            <consortium name="EnsemblMetazoa"/>
        </authorList>
    </citation>
    <scope>IDENTIFICATION</scope>
</reference>
<dbReference type="Pfam" id="PF13621">
    <property type="entry name" value="Cupin_8"/>
    <property type="match status" value="1"/>
</dbReference>
<evidence type="ECO:0000313" key="3">
    <source>
        <dbReference type="EnsemblMetazoa" id="XP_020911007.1"/>
    </source>
</evidence>
<dbReference type="InterPro" id="IPR050910">
    <property type="entry name" value="JMJD6_ArgDemeth/LysHydrox"/>
</dbReference>
<dbReference type="KEGG" id="epa:110248792"/>
<feature type="domain" description="Cupin-like" evidence="2">
    <location>
        <begin position="132"/>
        <end position="289"/>
    </location>
</feature>
<keyword evidence="1" id="KW-0812">Transmembrane</keyword>
<evidence type="ECO:0000256" key="1">
    <source>
        <dbReference type="SAM" id="Phobius"/>
    </source>
</evidence>
<evidence type="ECO:0000259" key="2">
    <source>
        <dbReference type="Pfam" id="PF13621"/>
    </source>
</evidence>
<dbReference type="GO" id="GO:0016706">
    <property type="term" value="F:2-oxoglutarate-dependent dioxygenase activity"/>
    <property type="evidence" value="ECO:0007669"/>
    <property type="project" value="TreeGrafter"/>
</dbReference>
<keyword evidence="4" id="KW-1185">Reference proteome</keyword>
<keyword evidence="1" id="KW-0472">Membrane</keyword>